<gene>
    <name evidence="2" type="ORF">KA717_14050</name>
</gene>
<accession>A0A977PXZ5</accession>
<dbReference type="AlphaFoldDB" id="A0A977PXZ5"/>
<feature type="transmembrane region" description="Helical" evidence="1">
    <location>
        <begin position="52"/>
        <end position="73"/>
    </location>
</feature>
<protein>
    <submittedName>
        <fullName evidence="2">Uncharacterized protein</fullName>
    </submittedName>
</protein>
<organism evidence="2">
    <name type="scientific">Woronichinia naegeliana WA131</name>
    <dbReference type="NCBI Taxonomy" id="2824559"/>
    <lineage>
        <taxon>Bacteria</taxon>
        <taxon>Bacillati</taxon>
        <taxon>Cyanobacteriota</taxon>
        <taxon>Cyanophyceae</taxon>
        <taxon>Synechococcales</taxon>
        <taxon>Coelosphaeriaceae</taxon>
        <taxon>Woronichinia</taxon>
    </lineage>
</organism>
<dbReference type="EMBL" id="CP073041">
    <property type="protein sequence ID" value="UXE63626.1"/>
    <property type="molecule type" value="Genomic_DNA"/>
</dbReference>
<feature type="transmembrane region" description="Helical" evidence="1">
    <location>
        <begin position="79"/>
        <end position="98"/>
    </location>
</feature>
<keyword evidence="1" id="KW-1133">Transmembrane helix</keyword>
<name>A0A977PXZ5_9CYAN</name>
<sequence>MATKYYSFNIFMDEVVNTANSRVNLEELFALDSGDVIKIISVILVKGGWPGFVAVVFLLLLGPIAFIATLGTFGFTPPGLVIFAIFGVATVATLKTLYQNRELPIAVKEVGEEFKPKWERVKGNTDKVNALLSEAVNSLINKARDKQKRLVNRL</sequence>
<keyword evidence="1" id="KW-0812">Transmembrane</keyword>
<evidence type="ECO:0000256" key="1">
    <source>
        <dbReference type="SAM" id="Phobius"/>
    </source>
</evidence>
<keyword evidence="1" id="KW-0472">Membrane</keyword>
<evidence type="ECO:0000313" key="2">
    <source>
        <dbReference type="EMBL" id="UXE63626.1"/>
    </source>
</evidence>
<dbReference type="Proteomes" id="UP001065613">
    <property type="component" value="Chromosome"/>
</dbReference>
<dbReference type="KEGG" id="wna:KA717_14050"/>
<proteinExistence type="predicted"/>
<reference evidence="2" key="1">
    <citation type="submission" date="2021-04" db="EMBL/GenBank/DDBJ databases">
        <title>Genome sequence of Woronichinia naegeliana from Washington state freshwater lake bloom.</title>
        <authorList>
            <person name="Dreher T.W."/>
        </authorList>
    </citation>
    <scope>NUCLEOTIDE SEQUENCE</scope>
    <source>
        <strain evidence="2">WA131</strain>
    </source>
</reference>